<keyword evidence="10" id="KW-1185">Reference proteome</keyword>
<evidence type="ECO:0000256" key="2">
    <source>
        <dbReference type="ARBA" id="ARBA00008779"/>
    </source>
</evidence>
<keyword evidence="5" id="KW-0378">Hydrolase</keyword>
<evidence type="ECO:0000313" key="10">
    <source>
        <dbReference type="Proteomes" id="UP000494040"/>
    </source>
</evidence>
<evidence type="ECO:0000259" key="8">
    <source>
        <dbReference type="Pfam" id="PF00884"/>
    </source>
</evidence>
<dbReference type="InterPro" id="IPR035874">
    <property type="entry name" value="IDS"/>
</dbReference>
<name>A0A8I6S530_CIMLE</name>
<evidence type="ECO:0000256" key="3">
    <source>
        <dbReference type="ARBA" id="ARBA00022723"/>
    </source>
</evidence>
<evidence type="ECO:0000313" key="9">
    <source>
        <dbReference type="EnsemblMetazoa" id="XP_014256210.1"/>
    </source>
</evidence>
<evidence type="ECO:0000256" key="4">
    <source>
        <dbReference type="ARBA" id="ARBA00022729"/>
    </source>
</evidence>
<reference evidence="9" key="1">
    <citation type="submission" date="2022-01" db="UniProtKB">
        <authorList>
            <consortium name="EnsemblMetazoa"/>
        </authorList>
    </citation>
    <scope>IDENTIFICATION</scope>
</reference>
<dbReference type="PANTHER" id="PTHR45953">
    <property type="entry name" value="IDURONATE 2-SULFATASE"/>
    <property type="match status" value="1"/>
</dbReference>
<dbReference type="GeneID" id="106670417"/>
<dbReference type="KEGG" id="clec:106670417"/>
<dbReference type="GO" id="GO:0005737">
    <property type="term" value="C:cytoplasm"/>
    <property type="evidence" value="ECO:0007669"/>
    <property type="project" value="TreeGrafter"/>
</dbReference>
<dbReference type="RefSeq" id="XP_014256210.1">
    <property type="nucleotide sequence ID" value="XM_014400724.2"/>
</dbReference>
<comment type="cofactor">
    <cofactor evidence="1">
        <name>Ca(2+)</name>
        <dbReference type="ChEBI" id="CHEBI:29108"/>
    </cofactor>
</comment>
<evidence type="ECO:0000256" key="1">
    <source>
        <dbReference type="ARBA" id="ARBA00001913"/>
    </source>
</evidence>
<keyword evidence="4 7" id="KW-0732">Signal</keyword>
<dbReference type="GO" id="GO:0004423">
    <property type="term" value="F:iduronate-2-sulfatase activity"/>
    <property type="evidence" value="ECO:0007669"/>
    <property type="project" value="InterPro"/>
</dbReference>
<feature type="signal peptide" evidence="7">
    <location>
        <begin position="1"/>
        <end position="16"/>
    </location>
</feature>
<dbReference type="InterPro" id="IPR024607">
    <property type="entry name" value="Sulfatase_CS"/>
</dbReference>
<dbReference type="OrthoDB" id="96314at2759"/>
<dbReference type="Pfam" id="PF00884">
    <property type="entry name" value="Sulfatase"/>
    <property type="match status" value="1"/>
</dbReference>
<protein>
    <recommendedName>
        <fullName evidence="8">Sulfatase N-terminal domain-containing protein</fullName>
    </recommendedName>
</protein>
<evidence type="ECO:0000256" key="7">
    <source>
        <dbReference type="SAM" id="SignalP"/>
    </source>
</evidence>
<organism evidence="9 10">
    <name type="scientific">Cimex lectularius</name>
    <name type="common">Bed bug</name>
    <name type="synonym">Acanthia lectularia</name>
    <dbReference type="NCBI Taxonomy" id="79782"/>
    <lineage>
        <taxon>Eukaryota</taxon>
        <taxon>Metazoa</taxon>
        <taxon>Ecdysozoa</taxon>
        <taxon>Arthropoda</taxon>
        <taxon>Hexapoda</taxon>
        <taxon>Insecta</taxon>
        <taxon>Pterygota</taxon>
        <taxon>Neoptera</taxon>
        <taxon>Paraneoptera</taxon>
        <taxon>Hemiptera</taxon>
        <taxon>Heteroptera</taxon>
        <taxon>Panheteroptera</taxon>
        <taxon>Cimicomorpha</taxon>
        <taxon>Cimicidae</taxon>
        <taxon>Cimex</taxon>
    </lineage>
</organism>
<accession>A0A8I6S530</accession>
<dbReference type="PROSITE" id="PS00149">
    <property type="entry name" value="SULFATASE_2"/>
    <property type="match status" value="1"/>
</dbReference>
<dbReference type="Gene3D" id="3.40.720.10">
    <property type="entry name" value="Alkaline Phosphatase, subunit A"/>
    <property type="match status" value="1"/>
</dbReference>
<dbReference type="SUPFAM" id="SSF53649">
    <property type="entry name" value="Alkaline phosphatase-like"/>
    <property type="match status" value="1"/>
</dbReference>
<feature type="domain" description="Sulfatase N-terminal" evidence="8">
    <location>
        <begin position="21"/>
        <end position="372"/>
    </location>
</feature>
<dbReference type="Proteomes" id="UP000494040">
    <property type="component" value="Unassembled WGS sequence"/>
</dbReference>
<dbReference type="GO" id="GO:0046872">
    <property type="term" value="F:metal ion binding"/>
    <property type="evidence" value="ECO:0007669"/>
    <property type="project" value="UniProtKB-KW"/>
</dbReference>
<dbReference type="AlphaFoldDB" id="A0A8I6S530"/>
<evidence type="ECO:0000256" key="5">
    <source>
        <dbReference type="ARBA" id="ARBA00022801"/>
    </source>
</evidence>
<dbReference type="OMA" id="HVFTRAY"/>
<dbReference type="EnsemblMetazoa" id="XM_014400724.2">
    <property type="protein sequence ID" value="XP_014256210.1"/>
    <property type="gene ID" value="LOC106670417"/>
</dbReference>
<comment type="similarity">
    <text evidence="2">Belongs to the sulfatase family.</text>
</comment>
<feature type="chain" id="PRO_5035187978" description="Sulfatase N-terminal domain-containing protein" evidence="7">
    <location>
        <begin position="17"/>
        <end position="510"/>
    </location>
</feature>
<keyword evidence="3" id="KW-0479">Metal-binding</keyword>
<dbReference type="CDD" id="cd16030">
    <property type="entry name" value="iduronate-2-sulfatase"/>
    <property type="match status" value="1"/>
</dbReference>
<dbReference type="PANTHER" id="PTHR45953:SF1">
    <property type="entry name" value="IDURONATE 2-SULFATASE"/>
    <property type="match status" value="1"/>
</dbReference>
<dbReference type="CTD" id="3423"/>
<evidence type="ECO:0000256" key="6">
    <source>
        <dbReference type="ARBA" id="ARBA00022837"/>
    </source>
</evidence>
<dbReference type="InterPro" id="IPR000917">
    <property type="entry name" value="Sulfatase_N"/>
</dbReference>
<proteinExistence type="inferred from homology"/>
<sequence>MLFKLLLLILIQSAEIYCKMNVLLIIADDLRPALGCYGDKKAYTPNIDNLAKNSYIFENAFVQQSICAPSRNSFLTSRRPDTTRLYDFYNYWREFSGNYTTLPQYFKENGYKTKSIGKVFHPGISSNFTDDELYSWTETPFHPMTEKFKEAKVCFSKKNPFVLHRNIVCPVVTRVQPGKTLPDIEIAQEAIKTLKQFQNQSAPFFLAVGFHKPHIPLKYPYHYKKYHPLKKVALPKVRRKPKGLPDVAWNPWTDLRERDDIKSLNLSFPFEKIPDNEAKLIIQSYYAAVTYIDDLIGEVLKSLVRKNTIVVLLGDHGWSLGEHGEWSKFSNYEIALRVPFIIKVPAKKIYNNRIRHVVELVDLFPTLVELSGLKPILSCPLCSKEISTCTQGKSLVPLLKDSKGKDSYIALSQYPRPGTHPTLHPNSDKPRLKDIHVMGYSLRTATFRYTEWALFDNFLPDWSKAIAAELYDHFSDPHENQNVVNDLNYTETVKLLRDRLHNEINKYKFC</sequence>
<dbReference type="InterPro" id="IPR017850">
    <property type="entry name" value="Alkaline_phosphatase_core_sf"/>
</dbReference>
<keyword evidence="6" id="KW-0106">Calcium</keyword>